<protein>
    <submittedName>
        <fullName evidence="2">Ligase-associated DNA damage response endonuclease PdeM</fullName>
    </submittedName>
</protein>
<dbReference type="GO" id="GO:0016874">
    <property type="term" value="F:ligase activity"/>
    <property type="evidence" value="ECO:0007669"/>
    <property type="project" value="UniProtKB-KW"/>
</dbReference>
<dbReference type="GO" id="GO:0004519">
    <property type="term" value="F:endonuclease activity"/>
    <property type="evidence" value="ECO:0007669"/>
    <property type="project" value="UniProtKB-KW"/>
</dbReference>
<dbReference type="EMBL" id="BAABCW010000001">
    <property type="protein sequence ID" value="GAA4106935.1"/>
    <property type="molecule type" value="Genomic_DNA"/>
</dbReference>
<evidence type="ECO:0000313" key="3">
    <source>
        <dbReference type="Proteomes" id="UP001500459"/>
    </source>
</evidence>
<reference evidence="3" key="1">
    <citation type="journal article" date="2019" name="Int. J. Syst. Evol. Microbiol.">
        <title>The Global Catalogue of Microorganisms (GCM) 10K type strain sequencing project: providing services to taxonomists for standard genome sequencing and annotation.</title>
        <authorList>
            <consortium name="The Broad Institute Genomics Platform"/>
            <consortium name="The Broad Institute Genome Sequencing Center for Infectious Disease"/>
            <person name="Wu L."/>
            <person name="Ma J."/>
        </authorList>
    </citation>
    <scope>NUCLEOTIDE SEQUENCE [LARGE SCALE GENOMIC DNA]</scope>
    <source>
        <strain evidence="3">JCM 17106</strain>
    </source>
</reference>
<dbReference type="PIRSF" id="PIRSF000887">
    <property type="entry name" value="Pesterase_MJ0037"/>
    <property type="match status" value="1"/>
</dbReference>
<organism evidence="2 3">
    <name type="scientific">Aquimarina addita</name>
    <dbReference type="NCBI Taxonomy" id="870485"/>
    <lineage>
        <taxon>Bacteria</taxon>
        <taxon>Pseudomonadati</taxon>
        <taxon>Bacteroidota</taxon>
        <taxon>Flavobacteriia</taxon>
        <taxon>Flavobacteriales</taxon>
        <taxon>Flavobacteriaceae</taxon>
        <taxon>Aquimarina</taxon>
    </lineage>
</organism>
<keyword evidence="2" id="KW-0255">Endonuclease</keyword>
<dbReference type="NCBIfam" id="TIGR04123">
    <property type="entry name" value="P_estr_lig_assc"/>
    <property type="match status" value="1"/>
</dbReference>
<dbReference type="InterPro" id="IPR029052">
    <property type="entry name" value="Metallo-depent_PP-like"/>
</dbReference>
<evidence type="ECO:0000259" key="1">
    <source>
        <dbReference type="Pfam" id="PF00149"/>
    </source>
</evidence>
<dbReference type="PANTHER" id="PTHR39323:SF1">
    <property type="entry name" value="BLR1149 PROTEIN"/>
    <property type="match status" value="1"/>
</dbReference>
<dbReference type="InterPro" id="IPR004843">
    <property type="entry name" value="Calcineurin-like_PHP"/>
</dbReference>
<accession>A0ABP7X7Y3</accession>
<proteinExistence type="predicted"/>
<dbReference type="InterPro" id="IPR024173">
    <property type="entry name" value="Pesterase_MJ0037-like"/>
</dbReference>
<dbReference type="Pfam" id="PF00149">
    <property type="entry name" value="Metallophos"/>
    <property type="match status" value="1"/>
</dbReference>
<sequence>MKTKKLKIHHQDFILHPSGALYWCNTDMLLIADVHLGKITHFRKHGVAVPSNAIQDNFDALDAVTSYFKPKVICFLGDLFHSYMNTEWLLFKDWTVKQEAKIVLIVGNHDVINPSKYEELQVHLSDEWLIGSILLTHHPEKRDNFFTICGHIHPGVQLQGLGRQYVRVPCFHKSVNQLVIPAFGTFTGTYCIPPTINEEIFAITENEVIEINFE</sequence>
<evidence type="ECO:0000313" key="2">
    <source>
        <dbReference type="EMBL" id="GAA4106935.1"/>
    </source>
</evidence>
<dbReference type="Proteomes" id="UP001500459">
    <property type="component" value="Unassembled WGS sequence"/>
</dbReference>
<keyword evidence="2" id="KW-0436">Ligase</keyword>
<comment type="caution">
    <text evidence="2">The sequence shown here is derived from an EMBL/GenBank/DDBJ whole genome shotgun (WGS) entry which is preliminary data.</text>
</comment>
<dbReference type="SUPFAM" id="SSF56300">
    <property type="entry name" value="Metallo-dependent phosphatases"/>
    <property type="match status" value="1"/>
</dbReference>
<dbReference type="PANTHER" id="PTHR39323">
    <property type="entry name" value="BLR1149 PROTEIN"/>
    <property type="match status" value="1"/>
</dbReference>
<dbReference type="InterPro" id="IPR026336">
    <property type="entry name" value="PdeM-like"/>
</dbReference>
<keyword evidence="2" id="KW-0540">Nuclease</keyword>
<gene>
    <name evidence="2" type="primary">pdeM</name>
    <name evidence="2" type="ORF">GCM10022393_01700</name>
</gene>
<dbReference type="Gene3D" id="3.60.21.10">
    <property type="match status" value="1"/>
</dbReference>
<name>A0ABP7X7Y3_9FLAO</name>
<dbReference type="RefSeq" id="WP_344923900.1">
    <property type="nucleotide sequence ID" value="NZ_BAABCW010000001.1"/>
</dbReference>
<keyword evidence="3" id="KW-1185">Reference proteome</keyword>
<keyword evidence="2" id="KW-0378">Hydrolase</keyword>
<feature type="domain" description="Calcineurin-like phosphoesterase" evidence="1">
    <location>
        <begin position="29"/>
        <end position="151"/>
    </location>
</feature>